<proteinExistence type="predicted"/>
<protein>
    <submittedName>
        <fullName evidence="3">PQQ-like beta-propeller repeat protein</fullName>
    </submittedName>
</protein>
<dbReference type="EMBL" id="CP074694">
    <property type="protein sequence ID" value="QVL30998.1"/>
    <property type="molecule type" value="Genomic_DNA"/>
</dbReference>
<sequence length="427" mass="46499">MRFRKSLAAMLLSVSLASAGDWPQWQGPNRDSISSDTKLLEVWPKDGPKLLWSITEESKVGTGYGTPVIVKNNLYILGGTGPKKDAEEFVTCLNVKDGSQVWQTKLKTAQGEFLDMWGGGPRGTPTVDGDFLYVLGAKGDLHCLSLEKGEVQWNKNLVKDFGGKIPQWGYSESVLVDGDNLICTPGTGTGMIALNKKTGETVWKCTDFKDGAGYSSIVISQVEGIKQYVQQTMSSAVGVRAKDGKLLWSDKSLARKIAVIPTPVLQDNYAFFTAGYGAGCECFKFEKDGEGIKATTVYTKNKVFANHHGGVVRLGDFLYGHSDNGGWLCFNMKAGGDEPVWKNQGVGKGSVSAAAGMLYCYSENDGTLALVKASEKKYEEISRFKIPQSSKLRPGQGKVWAHPVISNGKLYLRDYELLFVFDISGNS</sequence>
<dbReference type="Gene3D" id="2.130.10.10">
    <property type="entry name" value="YVTN repeat-like/Quinoprotein amine dehydrogenase"/>
    <property type="match status" value="1"/>
</dbReference>
<dbReference type="SUPFAM" id="SSF50998">
    <property type="entry name" value="Quinoprotein alcohol dehydrogenase-like"/>
    <property type="match status" value="1"/>
</dbReference>
<dbReference type="InterPro" id="IPR002372">
    <property type="entry name" value="PQQ_rpt_dom"/>
</dbReference>
<feature type="signal peptide" evidence="1">
    <location>
        <begin position="1"/>
        <end position="19"/>
    </location>
</feature>
<feature type="domain" description="Pyrrolo-quinoline quinone repeat" evidence="2">
    <location>
        <begin position="88"/>
        <end position="335"/>
    </location>
</feature>
<keyword evidence="4" id="KW-1185">Reference proteome</keyword>
<dbReference type="InterPro" id="IPR011047">
    <property type="entry name" value="Quinoprotein_ADH-like_sf"/>
</dbReference>
<reference evidence="3" key="1">
    <citation type="submission" date="2021-05" db="EMBL/GenBank/DDBJ databases">
        <title>Complete genome sequence of the cellulolytic planctomycete Telmatocola sphagniphila SP2T and characterization of the first cellulase from planctomycetes.</title>
        <authorList>
            <person name="Rakitin A.L."/>
            <person name="Beletsky A.V."/>
            <person name="Naumoff D.G."/>
            <person name="Kulichevskaya I.S."/>
            <person name="Mardanov A.V."/>
            <person name="Ravin N.V."/>
            <person name="Dedysh S.N."/>
        </authorList>
    </citation>
    <scope>NUCLEOTIDE SEQUENCE</scope>
    <source>
        <strain evidence="3">SP2T</strain>
    </source>
</reference>
<dbReference type="PANTHER" id="PTHR34512">
    <property type="entry name" value="CELL SURFACE PROTEIN"/>
    <property type="match status" value="1"/>
</dbReference>
<dbReference type="InterPro" id="IPR018391">
    <property type="entry name" value="PQQ_b-propeller_rpt"/>
</dbReference>
<dbReference type="KEGG" id="tsph:KIH39_19390"/>
<organism evidence="3 4">
    <name type="scientific">Telmatocola sphagniphila</name>
    <dbReference type="NCBI Taxonomy" id="1123043"/>
    <lineage>
        <taxon>Bacteria</taxon>
        <taxon>Pseudomonadati</taxon>
        <taxon>Planctomycetota</taxon>
        <taxon>Planctomycetia</taxon>
        <taxon>Gemmatales</taxon>
        <taxon>Gemmataceae</taxon>
    </lineage>
</organism>
<gene>
    <name evidence="3" type="ORF">KIH39_19390</name>
</gene>
<name>A0A8E6EWW0_9BACT</name>
<keyword evidence="1" id="KW-0732">Signal</keyword>
<evidence type="ECO:0000256" key="1">
    <source>
        <dbReference type="SAM" id="SignalP"/>
    </source>
</evidence>
<dbReference type="RefSeq" id="WP_213494880.1">
    <property type="nucleotide sequence ID" value="NZ_CP074694.1"/>
</dbReference>
<evidence type="ECO:0000313" key="4">
    <source>
        <dbReference type="Proteomes" id="UP000676194"/>
    </source>
</evidence>
<dbReference type="AlphaFoldDB" id="A0A8E6EWW0"/>
<feature type="chain" id="PRO_5034694405" evidence="1">
    <location>
        <begin position="20"/>
        <end position="427"/>
    </location>
</feature>
<dbReference type="Pfam" id="PF13360">
    <property type="entry name" value="PQQ_2"/>
    <property type="match status" value="1"/>
</dbReference>
<dbReference type="InterPro" id="IPR015943">
    <property type="entry name" value="WD40/YVTN_repeat-like_dom_sf"/>
</dbReference>
<dbReference type="PANTHER" id="PTHR34512:SF30">
    <property type="entry name" value="OUTER MEMBRANE PROTEIN ASSEMBLY FACTOR BAMB"/>
    <property type="match status" value="1"/>
</dbReference>
<dbReference type="Proteomes" id="UP000676194">
    <property type="component" value="Chromosome"/>
</dbReference>
<evidence type="ECO:0000313" key="3">
    <source>
        <dbReference type="EMBL" id="QVL30998.1"/>
    </source>
</evidence>
<accession>A0A8E6EWW0</accession>
<dbReference type="SMART" id="SM00564">
    <property type="entry name" value="PQQ"/>
    <property type="match status" value="3"/>
</dbReference>
<evidence type="ECO:0000259" key="2">
    <source>
        <dbReference type="Pfam" id="PF13360"/>
    </source>
</evidence>